<dbReference type="InterPro" id="IPR015424">
    <property type="entry name" value="PyrdxlP-dep_Trfase"/>
</dbReference>
<evidence type="ECO:0000256" key="8">
    <source>
        <dbReference type="ARBA" id="ARBA00023299"/>
    </source>
</evidence>
<feature type="binding site" evidence="11">
    <location>
        <begin position="76"/>
        <end position="77"/>
    </location>
    <ligand>
        <name>pyridoxal 5'-phosphate</name>
        <dbReference type="ChEBI" id="CHEBI:597326"/>
    </ligand>
</feature>
<evidence type="ECO:0000256" key="3">
    <source>
        <dbReference type="ARBA" id="ARBA00006904"/>
    </source>
</evidence>
<sequence length="360" mass="40132">MVRAHNFNAGPAALPDQALAQAKDELMNFRHTEMSVMELSHRSQDYEQVHHAAKDLLRELLNVPDTHDILLLQGGASLQFPMIPMNFLTKGQPNYILTGSWSEKALKEAKLLAHPYTGGSTKDEQYRRIPHTSELNWSNTDDYIHITSNNTIYGTQWQDLALDAPAPLIADMSSDILSRPFPVENYQLIYAGAQKNLGPSGVTIVIAERSMYERTPEHTPTLLRYDTHADKDSLYHTPPTFAIYMLYQVLSWVKENGGAEGMAKRNDEKAAVLYDTIDNSGGFYTGHAAADSRSHMNVTFNLPSEELNQTFLAEAKDAGFIGLNGHRSVGGCRASIYNAVPLETCEALRSFMKDFQAKHG</sequence>
<comment type="caution">
    <text evidence="11">Lacks conserved residue(s) required for the propagation of feature annotation.</text>
</comment>
<evidence type="ECO:0000256" key="7">
    <source>
        <dbReference type="ARBA" id="ARBA00022898"/>
    </source>
</evidence>
<comment type="subunit">
    <text evidence="11">Homodimer.</text>
</comment>
<dbReference type="RefSeq" id="WP_106588801.1">
    <property type="nucleotide sequence ID" value="NZ_PYAV01000007.1"/>
</dbReference>
<dbReference type="EMBL" id="PYAV01000007">
    <property type="protein sequence ID" value="PSL45155.1"/>
    <property type="molecule type" value="Genomic_DNA"/>
</dbReference>
<gene>
    <name evidence="11" type="primary">serC</name>
    <name evidence="13" type="ORF">B0H94_107160</name>
</gene>
<keyword evidence="7 11" id="KW-0663">Pyridoxal phosphate</keyword>
<dbReference type="UniPathway" id="UPA00135">
    <property type="reaction ID" value="UER00197"/>
</dbReference>
<dbReference type="GO" id="GO:0005737">
    <property type="term" value="C:cytoplasm"/>
    <property type="evidence" value="ECO:0007669"/>
    <property type="project" value="UniProtKB-SubCell"/>
</dbReference>
<dbReference type="PANTHER" id="PTHR43247">
    <property type="entry name" value="PHOSPHOSERINE AMINOTRANSFERASE"/>
    <property type="match status" value="1"/>
</dbReference>
<organism evidence="13 14">
    <name type="scientific">Salsuginibacillus halophilus</name>
    <dbReference type="NCBI Taxonomy" id="517424"/>
    <lineage>
        <taxon>Bacteria</taxon>
        <taxon>Bacillati</taxon>
        <taxon>Bacillota</taxon>
        <taxon>Bacilli</taxon>
        <taxon>Bacillales</taxon>
        <taxon>Bacillaceae</taxon>
        <taxon>Salsuginibacillus</taxon>
    </lineage>
</organism>
<comment type="catalytic activity">
    <reaction evidence="10 11">
        <text>O-phospho-L-serine + 2-oxoglutarate = 3-phosphooxypyruvate + L-glutamate</text>
        <dbReference type="Rhea" id="RHEA:14329"/>
        <dbReference type="ChEBI" id="CHEBI:16810"/>
        <dbReference type="ChEBI" id="CHEBI:18110"/>
        <dbReference type="ChEBI" id="CHEBI:29985"/>
        <dbReference type="ChEBI" id="CHEBI:57524"/>
        <dbReference type="EC" id="2.6.1.52"/>
    </reaction>
</comment>
<dbReference type="NCBIfam" id="TIGR01364">
    <property type="entry name" value="serC_1"/>
    <property type="match status" value="1"/>
</dbReference>
<dbReference type="Gene3D" id="3.40.640.10">
    <property type="entry name" value="Type I PLP-dependent aspartate aminotransferase-like (Major domain)"/>
    <property type="match status" value="1"/>
</dbReference>
<comment type="similarity">
    <text evidence="3 11">Belongs to the class-V pyridoxal-phosphate-dependent aminotransferase family. SerC subfamily.</text>
</comment>
<dbReference type="FunFam" id="3.90.1150.10:FF:000006">
    <property type="entry name" value="Phosphoserine aminotransferase"/>
    <property type="match status" value="1"/>
</dbReference>
<evidence type="ECO:0000256" key="6">
    <source>
        <dbReference type="ARBA" id="ARBA00022679"/>
    </source>
</evidence>
<dbReference type="AlphaFoldDB" id="A0A2P8HG16"/>
<feature type="binding site" evidence="11">
    <location>
        <position position="171"/>
    </location>
    <ligand>
        <name>pyridoxal 5'-phosphate</name>
        <dbReference type="ChEBI" id="CHEBI:597326"/>
    </ligand>
</feature>
<evidence type="ECO:0000256" key="9">
    <source>
        <dbReference type="ARBA" id="ARBA00047630"/>
    </source>
</evidence>
<accession>A0A2P8HG16</accession>
<feature type="binding site" evidence="11">
    <location>
        <position position="194"/>
    </location>
    <ligand>
        <name>pyridoxal 5'-phosphate</name>
        <dbReference type="ChEBI" id="CHEBI:597326"/>
    </ligand>
</feature>
<dbReference type="InterPro" id="IPR015421">
    <property type="entry name" value="PyrdxlP-dep_Trfase_major"/>
</dbReference>
<evidence type="ECO:0000256" key="11">
    <source>
        <dbReference type="HAMAP-Rule" id="MF_00160"/>
    </source>
</evidence>
<keyword evidence="14" id="KW-1185">Reference proteome</keyword>
<protein>
    <recommendedName>
        <fullName evidence="11">Phosphoserine aminotransferase</fullName>
        <ecNumber evidence="11">2.6.1.52</ecNumber>
    </recommendedName>
    <alternativeName>
        <fullName evidence="11">Phosphohydroxythreonine aminotransferase</fullName>
        <shortName evidence="11">PSAT</shortName>
    </alternativeName>
</protein>
<comment type="caution">
    <text evidence="13">The sequence shown here is derived from an EMBL/GenBank/DDBJ whole genome shotgun (WGS) entry which is preliminary data.</text>
</comment>
<comment type="function">
    <text evidence="1 11">Catalyzes the reversible conversion of 3-phosphohydroxypyruvate to phosphoserine and of 3-hydroxy-2-oxo-4-phosphonooxybutanoate to phosphohydroxythreonine.</text>
</comment>
<evidence type="ECO:0000256" key="10">
    <source>
        <dbReference type="ARBA" id="ARBA00049007"/>
    </source>
</evidence>
<dbReference type="InterPro" id="IPR000192">
    <property type="entry name" value="Aminotrans_V_dom"/>
</dbReference>
<dbReference type="HAMAP" id="MF_00160">
    <property type="entry name" value="SerC_aminotrans_5"/>
    <property type="match status" value="1"/>
</dbReference>
<dbReference type="InterPro" id="IPR022278">
    <property type="entry name" value="Pser_aminoTfrase"/>
</dbReference>
<dbReference type="NCBIfam" id="NF003764">
    <property type="entry name" value="PRK05355.1"/>
    <property type="match status" value="1"/>
</dbReference>
<dbReference type="InterPro" id="IPR015422">
    <property type="entry name" value="PyrdxlP-dep_Trfase_small"/>
</dbReference>
<dbReference type="PIRSF" id="PIRSF000525">
    <property type="entry name" value="SerC"/>
    <property type="match status" value="1"/>
</dbReference>
<dbReference type="Pfam" id="PF00266">
    <property type="entry name" value="Aminotran_5"/>
    <property type="match status" value="1"/>
</dbReference>
<evidence type="ECO:0000313" key="13">
    <source>
        <dbReference type="EMBL" id="PSL45155.1"/>
    </source>
</evidence>
<keyword evidence="8 11" id="KW-0718">Serine biosynthesis</keyword>
<name>A0A2P8HG16_9BACI</name>
<feature type="domain" description="Aminotransferase class V" evidence="12">
    <location>
        <begin position="6"/>
        <end position="347"/>
    </location>
</feature>
<dbReference type="Gene3D" id="3.90.1150.10">
    <property type="entry name" value="Aspartate Aminotransferase, domain 1"/>
    <property type="match status" value="1"/>
</dbReference>
<feature type="binding site" evidence="11">
    <location>
        <position position="151"/>
    </location>
    <ligand>
        <name>pyridoxal 5'-phosphate</name>
        <dbReference type="ChEBI" id="CHEBI:597326"/>
    </ligand>
</feature>
<dbReference type="Proteomes" id="UP000242310">
    <property type="component" value="Unassembled WGS sequence"/>
</dbReference>
<keyword evidence="11" id="KW-0963">Cytoplasm</keyword>
<feature type="binding site" evidence="11">
    <location>
        <position position="101"/>
    </location>
    <ligand>
        <name>pyridoxal 5'-phosphate</name>
        <dbReference type="ChEBI" id="CHEBI:597326"/>
    </ligand>
</feature>
<evidence type="ECO:0000259" key="12">
    <source>
        <dbReference type="Pfam" id="PF00266"/>
    </source>
</evidence>
<dbReference type="GO" id="GO:0006564">
    <property type="term" value="P:L-serine biosynthetic process"/>
    <property type="evidence" value="ECO:0007669"/>
    <property type="project" value="UniProtKB-UniRule"/>
</dbReference>
<evidence type="ECO:0000256" key="5">
    <source>
        <dbReference type="ARBA" id="ARBA00022605"/>
    </source>
</evidence>
<dbReference type="GO" id="GO:0004648">
    <property type="term" value="F:O-phospho-L-serine:2-oxoglutarate aminotransferase activity"/>
    <property type="evidence" value="ECO:0007669"/>
    <property type="project" value="UniProtKB-UniRule"/>
</dbReference>
<reference evidence="13 14" key="1">
    <citation type="submission" date="2018-03" db="EMBL/GenBank/DDBJ databases">
        <title>Genomic Encyclopedia of Type Strains, Phase III (KMG-III): the genomes of soil and plant-associated and newly described type strains.</title>
        <authorList>
            <person name="Whitman W."/>
        </authorList>
    </citation>
    <scope>NUCLEOTIDE SEQUENCE [LARGE SCALE GENOMIC DNA]</scope>
    <source>
        <strain evidence="13 14">CGMCC 1.07653</strain>
    </source>
</reference>
<dbReference type="PANTHER" id="PTHR43247:SF1">
    <property type="entry name" value="PHOSPHOSERINE AMINOTRANSFERASE"/>
    <property type="match status" value="1"/>
</dbReference>
<comment type="subcellular location">
    <subcellularLocation>
        <location evidence="11">Cytoplasm</location>
    </subcellularLocation>
</comment>
<dbReference type="FunFam" id="3.40.640.10:FF:000010">
    <property type="entry name" value="Phosphoserine aminotransferase"/>
    <property type="match status" value="1"/>
</dbReference>
<evidence type="ECO:0000256" key="4">
    <source>
        <dbReference type="ARBA" id="ARBA00022576"/>
    </source>
</evidence>
<dbReference type="SUPFAM" id="SSF53383">
    <property type="entry name" value="PLP-dependent transferases"/>
    <property type="match status" value="1"/>
</dbReference>
<evidence type="ECO:0000256" key="2">
    <source>
        <dbReference type="ARBA" id="ARBA00005099"/>
    </source>
</evidence>
<comment type="catalytic activity">
    <reaction evidence="9 11">
        <text>4-(phosphooxy)-L-threonine + 2-oxoglutarate = (R)-3-hydroxy-2-oxo-4-phosphooxybutanoate + L-glutamate</text>
        <dbReference type="Rhea" id="RHEA:16573"/>
        <dbReference type="ChEBI" id="CHEBI:16810"/>
        <dbReference type="ChEBI" id="CHEBI:29985"/>
        <dbReference type="ChEBI" id="CHEBI:58452"/>
        <dbReference type="ChEBI" id="CHEBI:58538"/>
        <dbReference type="EC" id="2.6.1.52"/>
    </reaction>
</comment>
<proteinExistence type="inferred from homology"/>
<dbReference type="EC" id="2.6.1.52" evidence="11"/>
<feature type="modified residue" description="N6-(pyridoxal phosphate)lysine" evidence="11">
    <location>
        <position position="195"/>
    </location>
</feature>
<evidence type="ECO:0000313" key="14">
    <source>
        <dbReference type="Proteomes" id="UP000242310"/>
    </source>
</evidence>
<keyword evidence="4 11" id="KW-0032">Aminotransferase</keyword>
<comment type="pathway">
    <text evidence="2 11">Amino-acid biosynthesis; L-serine biosynthesis; L-serine from 3-phospho-D-glycerate: step 2/3.</text>
</comment>
<keyword evidence="5 11" id="KW-0028">Amino-acid biosynthesis</keyword>
<keyword evidence="6 11" id="KW-0808">Transferase</keyword>
<feature type="binding site" evidence="11">
    <location>
        <position position="42"/>
    </location>
    <ligand>
        <name>L-glutamate</name>
        <dbReference type="ChEBI" id="CHEBI:29985"/>
    </ligand>
</feature>
<comment type="cofactor">
    <cofactor evidence="11">
        <name>pyridoxal 5'-phosphate</name>
        <dbReference type="ChEBI" id="CHEBI:597326"/>
    </cofactor>
    <text evidence="11">Binds 1 pyridoxal phosphate per subunit.</text>
</comment>
<evidence type="ECO:0000256" key="1">
    <source>
        <dbReference type="ARBA" id="ARBA00003483"/>
    </source>
</evidence>
<dbReference type="OrthoDB" id="9809412at2"/>
<dbReference type="GO" id="GO:0030170">
    <property type="term" value="F:pyridoxal phosphate binding"/>
    <property type="evidence" value="ECO:0007669"/>
    <property type="project" value="UniProtKB-UniRule"/>
</dbReference>